<dbReference type="Pfam" id="PF07596">
    <property type="entry name" value="SBP_bac_10"/>
    <property type="match status" value="1"/>
</dbReference>
<dbReference type="EMBL" id="CP036426">
    <property type="protein sequence ID" value="QDV32312.1"/>
    <property type="molecule type" value="Genomic_DNA"/>
</dbReference>
<dbReference type="OrthoDB" id="254660at2"/>
<keyword evidence="3" id="KW-1185">Reference proteome</keyword>
<evidence type="ECO:0000313" key="3">
    <source>
        <dbReference type="Proteomes" id="UP000317835"/>
    </source>
</evidence>
<sequence length="374" mass="39855">MSPNSSSSRRSDRPGFTLIELLVVIAIIGVLIALLLPAVQAAREAARRAQCTNNLKQLGLALHNYHQTHDVFPGAYNTGRQAGSIGVGGAWGCYSPQSLLLPFMEQNQIYNSINFSWINQGDNGANYFGERNNTTATRTRIGNFLCPSSPLPRNTNFWGVNAPGNNYFASFGASAGFFGGWNNGPPTGLFQYLGAPLGVRDVLDGTSNTVAFGEWRTGDFNQNLMSITDVVNIATAPNGFGNDDPNSNMPFGAAALQATIQLCRTTWAPVPAGGSNLPNRSWLGEQWITGIPGRTLGNMLLPPNPQGIPNCMTCAGCGDFDSPGLFGLSSQHPGGANICMADGSVRFLKNTTALNTVWAIATRDRGEVVSADQY</sequence>
<dbReference type="NCBIfam" id="TIGR02532">
    <property type="entry name" value="IV_pilin_GFxxxE"/>
    <property type="match status" value="1"/>
</dbReference>
<dbReference type="SUPFAM" id="SSF54523">
    <property type="entry name" value="Pili subunits"/>
    <property type="match status" value="1"/>
</dbReference>
<dbReference type="KEGG" id="tpla:ElP_01400"/>
<evidence type="ECO:0000259" key="1">
    <source>
        <dbReference type="Pfam" id="PF07596"/>
    </source>
</evidence>
<dbReference type="InterPro" id="IPR012902">
    <property type="entry name" value="N_methyl_site"/>
</dbReference>
<gene>
    <name evidence="2" type="primary">xcpT_1</name>
    <name evidence="2" type="ORF">ElP_01400</name>
</gene>
<dbReference type="AlphaFoldDB" id="A0A518GUQ7"/>
<dbReference type="PANTHER" id="PTHR30093">
    <property type="entry name" value="GENERAL SECRETION PATHWAY PROTEIN G"/>
    <property type="match status" value="1"/>
</dbReference>
<proteinExistence type="predicted"/>
<protein>
    <submittedName>
        <fullName evidence="2">Type II secretion system protein G</fullName>
    </submittedName>
</protein>
<accession>A0A518GUQ7</accession>
<dbReference type="NCBIfam" id="TIGR04294">
    <property type="entry name" value="pre_pil_HX9DG"/>
    <property type="match status" value="1"/>
</dbReference>
<dbReference type="InterPro" id="IPR045584">
    <property type="entry name" value="Pilin-like"/>
</dbReference>
<dbReference type="InterPro" id="IPR011453">
    <property type="entry name" value="DUF1559"/>
</dbReference>
<reference evidence="2 3" key="1">
    <citation type="submission" date="2019-02" db="EMBL/GenBank/DDBJ databases">
        <title>Deep-cultivation of Planctomycetes and their phenomic and genomic characterization uncovers novel biology.</title>
        <authorList>
            <person name="Wiegand S."/>
            <person name="Jogler M."/>
            <person name="Boedeker C."/>
            <person name="Pinto D."/>
            <person name="Vollmers J."/>
            <person name="Rivas-Marin E."/>
            <person name="Kohn T."/>
            <person name="Peeters S.H."/>
            <person name="Heuer A."/>
            <person name="Rast P."/>
            <person name="Oberbeckmann S."/>
            <person name="Bunk B."/>
            <person name="Jeske O."/>
            <person name="Meyerdierks A."/>
            <person name="Storesund J.E."/>
            <person name="Kallscheuer N."/>
            <person name="Luecker S."/>
            <person name="Lage O.M."/>
            <person name="Pohl T."/>
            <person name="Merkel B.J."/>
            <person name="Hornburger P."/>
            <person name="Mueller R.-W."/>
            <person name="Bruemmer F."/>
            <person name="Labrenz M."/>
            <person name="Spormann A.M."/>
            <person name="Op den Camp H."/>
            <person name="Overmann J."/>
            <person name="Amann R."/>
            <person name="Jetten M.S.M."/>
            <person name="Mascher T."/>
            <person name="Medema M.H."/>
            <person name="Devos D.P."/>
            <person name="Kaster A.-K."/>
            <person name="Ovreas L."/>
            <person name="Rohde M."/>
            <person name="Galperin M.Y."/>
            <person name="Jogler C."/>
        </authorList>
    </citation>
    <scope>NUCLEOTIDE SEQUENCE [LARGE SCALE GENOMIC DNA]</scope>
    <source>
        <strain evidence="2 3">ElP</strain>
    </source>
</reference>
<name>A0A518GUQ7_9BACT</name>
<dbReference type="InterPro" id="IPR027558">
    <property type="entry name" value="Pre_pil_HX9DG_C"/>
</dbReference>
<dbReference type="Gene3D" id="3.30.700.10">
    <property type="entry name" value="Glycoprotein, Type 4 Pilin"/>
    <property type="match status" value="1"/>
</dbReference>
<evidence type="ECO:0000313" key="2">
    <source>
        <dbReference type="EMBL" id="QDV32312.1"/>
    </source>
</evidence>
<dbReference type="RefSeq" id="WP_145266317.1">
    <property type="nucleotide sequence ID" value="NZ_CP036426.1"/>
</dbReference>
<dbReference type="PANTHER" id="PTHR30093:SF2">
    <property type="entry name" value="TYPE II SECRETION SYSTEM PROTEIN H"/>
    <property type="match status" value="1"/>
</dbReference>
<organism evidence="2 3">
    <name type="scientific">Tautonia plasticadhaerens</name>
    <dbReference type="NCBI Taxonomy" id="2527974"/>
    <lineage>
        <taxon>Bacteria</taxon>
        <taxon>Pseudomonadati</taxon>
        <taxon>Planctomycetota</taxon>
        <taxon>Planctomycetia</taxon>
        <taxon>Isosphaerales</taxon>
        <taxon>Isosphaeraceae</taxon>
        <taxon>Tautonia</taxon>
    </lineage>
</organism>
<dbReference type="Pfam" id="PF07963">
    <property type="entry name" value="N_methyl"/>
    <property type="match status" value="1"/>
</dbReference>
<dbReference type="Proteomes" id="UP000317835">
    <property type="component" value="Chromosome"/>
</dbReference>
<feature type="domain" description="DUF1559" evidence="1">
    <location>
        <begin position="40"/>
        <end position="352"/>
    </location>
</feature>